<dbReference type="AlphaFoldDB" id="W3X0K5"/>
<feature type="transmembrane region" description="Helical" evidence="2">
    <location>
        <begin position="21"/>
        <end position="38"/>
    </location>
</feature>
<accession>W3X0K5</accession>
<dbReference type="eggNOG" id="ENOG502T66K">
    <property type="taxonomic scope" value="Eukaryota"/>
</dbReference>
<dbReference type="RefSeq" id="XP_007835522.1">
    <property type="nucleotide sequence ID" value="XM_007837331.1"/>
</dbReference>
<dbReference type="OMA" id="WIWYNIS"/>
<keyword evidence="2" id="KW-1133">Transmembrane helix</keyword>
<dbReference type="KEGG" id="pfy:PFICI_08750"/>
<feature type="transmembrane region" description="Helical" evidence="2">
    <location>
        <begin position="398"/>
        <end position="417"/>
    </location>
</feature>
<dbReference type="OrthoDB" id="4778890at2759"/>
<proteinExistence type="predicted"/>
<feature type="transmembrane region" description="Helical" evidence="2">
    <location>
        <begin position="205"/>
        <end position="227"/>
    </location>
</feature>
<dbReference type="EMBL" id="KI912114">
    <property type="protein sequence ID" value="ETS78897.1"/>
    <property type="molecule type" value="Genomic_DNA"/>
</dbReference>
<feature type="transmembrane region" description="Helical" evidence="2">
    <location>
        <begin position="239"/>
        <end position="256"/>
    </location>
</feature>
<keyword evidence="2" id="KW-0472">Membrane</keyword>
<name>W3X0K5_PESFW</name>
<dbReference type="InParanoid" id="W3X0K5"/>
<dbReference type="Proteomes" id="UP000030651">
    <property type="component" value="Unassembled WGS sequence"/>
</dbReference>
<feature type="region of interest" description="Disordered" evidence="1">
    <location>
        <begin position="319"/>
        <end position="356"/>
    </location>
</feature>
<evidence type="ECO:0000256" key="2">
    <source>
        <dbReference type="SAM" id="Phobius"/>
    </source>
</evidence>
<evidence type="ECO:0000313" key="3">
    <source>
        <dbReference type="EMBL" id="ETS78897.1"/>
    </source>
</evidence>
<protein>
    <submittedName>
        <fullName evidence="3">Uncharacterized protein</fullName>
    </submittedName>
</protein>
<organism evidence="3 4">
    <name type="scientific">Pestalotiopsis fici (strain W106-1 / CGMCC3.15140)</name>
    <dbReference type="NCBI Taxonomy" id="1229662"/>
    <lineage>
        <taxon>Eukaryota</taxon>
        <taxon>Fungi</taxon>
        <taxon>Dikarya</taxon>
        <taxon>Ascomycota</taxon>
        <taxon>Pezizomycotina</taxon>
        <taxon>Sordariomycetes</taxon>
        <taxon>Xylariomycetidae</taxon>
        <taxon>Amphisphaeriales</taxon>
        <taxon>Sporocadaceae</taxon>
        <taxon>Pestalotiopsis</taxon>
    </lineage>
</organism>
<feature type="transmembrane region" description="Helical" evidence="2">
    <location>
        <begin position="162"/>
        <end position="185"/>
    </location>
</feature>
<feature type="transmembrane region" description="Helical" evidence="2">
    <location>
        <begin position="90"/>
        <end position="109"/>
    </location>
</feature>
<evidence type="ECO:0000256" key="1">
    <source>
        <dbReference type="SAM" id="MobiDB-lite"/>
    </source>
</evidence>
<dbReference type="GeneID" id="19273763"/>
<keyword evidence="2" id="KW-0812">Transmembrane</keyword>
<keyword evidence="4" id="KW-1185">Reference proteome</keyword>
<evidence type="ECO:0000313" key="4">
    <source>
        <dbReference type="Proteomes" id="UP000030651"/>
    </source>
</evidence>
<dbReference type="HOGENOM" id="CLU_057361_0_0_1"/>
<reference evidence="4" key="1">
    <citation type="journal article" date="2015" name="BMC Genomics">
        <title>Genomic and transcriptomic analysis of the endophytic fungus Pestalotiopsis fici reveals its lifestyle and high potential for synthesis of natural products.</title>
        <authorList>
            <person name="Wang X."/>
            <person name="Zhang X."/>
            <person name="Liu L."/>
            <person name="Xiang M."/>
            <person name="Wang W."/>
            <person name="Sun X."/>
            <person name="Che Y."/>
            <person name="Guo L."/>
            <person name="Liu G."/>
            <person name="Guo L."/>
            <person name="Wang C."/>
            <person name="Yin W.B."/>
            <person name="Stadler M."/>
            <person name="Zhang X."/>
            <person name="Liu X."/>
        </authorList>
    </citation>
    <scope>NUCLEOTIDE SEQUENCE [LARGE SCALE GENOMIC DNA]</scope>
    <source>
        <strain evidence="4">W106-1 / CGMCC3.15140</strain>
    </source>
</reference>
<sequence length="432" mass="46903">MESQIPTAESSQQQQVGGQSAFWILVTLALAAVTQPSTCSRRPGRNVIDGEIDLLRSLPGTCLFDGIIDVIVLCRALGDDDPARRRRRRAPLTANVATVRLAITFLAVLPQAIKVFSLRGIPVTQVCAALYLFAAVTKLIIDLSRFETDGYYPVTDGPDSTSSAILLMSVLFILYSQFALEIGVWCDISSSVIIHLPPQVHNVSTWLNFSCVSIILLQVLVFAARILIPPLRRSLSSPYAIPIFGLFLLSMVSGIGETEEKLAQTMERPKSAIGPLPAWAIRVTDTCRYVTCVAIVSILMAKTIGGLGDLIARRGRLPTVAPDGTEPRVASQPLSLPIPNDPPTEPGPSGGGPADSNAVSRRKFMVSLKSFMSWTLSLGARTDRRLARLLKTESDSTILAMTIFNLITTICYYLVWYDGTGTESPNWVNILG</sequence>
<gene>
    <name evidence="3" type="ORF">PFICI_08750</name>
</gene>